<evidence type="ECO:0000256" key="3">
    <source>
        <dbReference type="SAM" id="SignalP"/>
    </source>
</evidence>
<dbReference type="GeneID" id="5477193"/>
<reference evidence="4" key="3">
    <citation type="journal article" date="2014" name="BMC Genomics">
        <title>The Babesia bovis gene and promoter model: an update from full-length EST analysis.</title>
        <authorList>
            <person name="Yamagishi J."/>
            <person name="Wakaguri H."/>
            <person name="Yokoyama N."/>
            <person name="Yamashita R."/>
            <person name="Suzuki Y."/>
            <person name="Xuan X."/>
            <person name="Igarashi I."/>
        </authorList>
    </citation>
    <scope>NUCLEOTIDE SEQUENCE</scope>
    <source>
        <strain evidence="4">Texas</strain>
    </source>
</reference>
<proteinExistence type="evidence at transcript level"/>
<keyword evidence="2" id="KW-0472">Membrane</keyword>
<dbReference type="OMA" id="YSYFLEN"/>
<keyword evidence="6" id="KW-1185">Reference proteome</keyword>
<evidence type="ECO:0000313" key="5">
    <source>
        <dbReference type="EMBL" id="EDO05409.1"/>
    </source>
</evidence>
<reference evidence="5 6" key="1">
    <citation type="journal article" date="2007" name="PLoS Pathog.">
        <title>Genome sequence of Babesia bovis and comparative analysis of apicomplexan hemoprotozoa.</title>
        <authorList>
            <person name="Brayton K.A."/>
            <person name="Lau A.O.T."/>
            <person name="Herndon D.R."/>
            <person name="Hannick L."/>
            <person name="Kappmeyer L.S."/>
            <person name="Berens S.J."/>
            <person name="Bidwell S.L."/>
            <person name="Brown W.C."/>
            <person name="Crabtree J."/>
            <person name="Fadrosh D."/>
            <person name="Feldblum T."/>
            <person name="Forberger H.A."/>
            <person name="Haas B.J."/>
            <person name="Howell J.M."/>
            <person name="Khouri H."/>
            <person name="Koo H."/>
            <person name="Mann D.J."/>
            <person name="Norimine J."/>
            <person name="Paulsen I.T."/>
            <person name="Radune D."/>
            <person name="Ren Q."/>
            <person name="Smith R.K. Jr."/>
            <person name="Suarez C.E."/>
            <person name="White O."/>
            <person name="Wortman J.R."/>
            <person name="Knowles D.P. Jr."/>
            <person name="McElwain T.F."/>
            <person name="Nene V.M."/>
        </authorList>
    </citation>
    <scope>NUCLEOTIDE SEQUENCE [LARGE SCALE GENOMIC DNA]</scope>
    <source>
        <strain evidence="5">T2Bo</strain>
    </source>
</reference>
<evidence type="ECO:0000256" key="1">
    <source>
        <dbReference type="SAM" id="MobiDB-lite"/>
    </source>
</evidence>
<evidence type="ECO:0000313" key="4">
    <source>
        <dbReference type="EMBL" id="BAN66204.1"/>
    </source>
</evidence>
<dbReference type="EMBL" id="AK442410">
    <property type="protein sequence ID" value="BAN66204.1"/>
    <property type="molecule type" value="mRNA"/>
</dbReference>
<organism evidence="5 6">
    <name type="scientific">Babesia bovis</name>
    <dbReference type="NCBI Taxonomy" id="5865"/>
    <lineage>
        <taxon>Eukaryota</taxon>
        <taxon>Sar</taxon>
        <taxon>Alveolata</taxon>
        <taxon>Apicomplexa</taxon>
        <taxon>Aconoidasida</taxon>
        <taxon>Piroplasmida</taxon>
        <taxon>Babesiidae</taxon>
        <taxon>Babesia</taxon>
    </lineage>
</organism>
<feature type="compositionally biased region" description="Basic and acidic residues" evidence="1">
    <location>
        <begin position="163"/>
        <end position="181"/>
    </location>
</feature>
<dbReference type="Proteomes" id="UP000002173">
    <property type="component" value="Unassembled WGS sequence"/>
</dbReference>
<sequence>MKAHVAFIVFLTSVYYKFTVCEELFLPNDDVLSDFPSYSYFLENELDDEYERDNEDSVYELMSNDGFGKYSLMDVAEDEDEPNHSFLEVDDEYDALDDDNAVFFQTESMDVDDKFLGDEDEKFDDVIFLDDDVIEPQHSSYQPIKPRGTTVTCVDNECTMNRPEAKDAKKDGEKEGEEQPPKRTFFNHTHSAILGMLLLGILVATWYILYTKGYLTALKNRVCGIFRRAEAYESVLPETSESDPLVAH</sequence>
<dbReference type="EMBL" id="AAXT01000005">
    <property type="protein sequence ID" value="EDO05409.1"/>
    <property type="molecule type" value="Genomic_DNA"/>
</dbReference>
<reference evidence="6" key="4">
    <citation type="journal article" date="2020" name="Data Brief">
        <title>Transcriptome dataset of Babesia bovis life stages within vertebrate and invertebrate hosts.</title>
        <authorList>
            <person name="Ueti M.W."/>
            <person name="Johnson W.C."/>
            <person name="Kappmeyer L.S."/>
            <person name="Herndon D.R."/>
            <person name="Mousel M.R."/>
            <person name="Reif K.E."/>
            <person name="Taus N.S."/>
            <person name="Ifeonu O.O."/>
            <person name="Silva J.C."/>
            <person name="Suarez C.E."/>
            <person name="Brayton K.A."/>
        </authorList>
    </citation>
    <scope>NUCLEOTIDE SEQUENCE [LARGE SCALE GENOMIC DNA]</scope>
</reference>
<keyword evidence="3" id="KW-0732">Signal</keyword>
<keyword evidence="2" id="KW-0812">Transmembrane</keyword>
<dbReference type="KEGG" id="bbo:BBOV_I003270"/>
<evidence type="ECO:0000313" key="6">
    <source>
        <dbReference type="Proteomes" id="UP000002173"/>
    </source>
</evidence>
<dbReference type="AlphaFoldDB" id="A7AWI1"/>
<reference evidence="5" key="2">
    <citation type="submission" date="2007-08" db="EMBL/GenBank/DDBJ databases">
        <authorList>
            <person name="Nene V."/>
        </authorList>
    </citation>
    <scope>NUCLEOTIDE SEQUENCE</scope>
    <source>
        <strain evidence="5">T2Bo</strain>
    </source>
</reference>
<dbReference type="VEuPathDB" id="PiroplasmaDB:BBOV_I003270"/>
<reference evidence="6" key="5">
    <citation type="journal article" date="2021" name="Int. J. Parasitol.">
        <title>Comparative analysis of gene expression between Babesia bovis blood stages and kinetes allowed by improved genome annotation.</title>
        <authorList>
            <person name="Ueti M.W."/>
            <person name="Johnson W.C."/>
            <person name="Kappmeyer L.S."/>
            <person name="Herndon D.R."/>
            <person name="Mousel M.R."/>
            <person name="Reif K.E."/>
            <person name="Taus N.S."/>
            <person name="Ifeonu O.O."/>
            <person name="Silva J.C."/>
            <person name="Suarez C.E."/>
            <person name="Brayton K.A."/>
        </authorList>
    </citation>
    <scope>NUCLEOTIDE SEQUENCE [LARGE SCALE GENOMIC DNA]</scope>
</reference>
<feature type="signal peptide" evidence="3">
    <location>
        <begin position="1"/>
        <end position="21"/>
    </location>
</feature>
<feature type="chain" id="PRO_5010103453" evidence="3">
    <location>
        <begin position="22"/>
        <end position="248"/>
    </location>
</feature>
<feature type="region of interest" description="Disordered" evidence="1">
    <location>
        <begin position="162"/>
        <end position="183"/>
    </location>
</feature>
<evidence type="ECO:0000256" key="2">
    <source>
        <dbReference type="SAM" id="Phobius"/>
    </source>
</evidence>
<protein>
    <submittedName>
        <fullName evidence="5">Membrane protein, putative</fullName>
    </submittedName>
</protein>
<feature type="transmembrane region" description="Helical" evidence="2">
    <location>
        <begin position="192"/>
        <end position="210"/>
    </location>
</feature>
<gene>
    <name evidence="4 5" type="ORF">BBOV_I003270</name>
</gene>
<dbReference type="RefSeq" id="XP_001608977.1">
    <property type="nucleotide sequence ID" value="XM_001608927.1"/>
</dbReference>
<accession>A7AWI1</accession>
<keyword evidence="2" id="KW-1133">Transmembrane helix</keyword>
<name>A7AWI1_BABBO</name>